<dbReference type="SUPFAM" id="SSF52047">
    <property type="entry name" value="RNI-like"/>
    <property type="match status" value="1"/>
</dbReference>
<accession>A0A4Z1KP02</accession>
<dbReference type="Gene3D" id="3.80.10.10">
    <property type="entry name" value="Ribonuclease Inhibitor"/>
    <property type="match status" value="1"/>
</dbReference>
<evidence type="ECO:0000313" key="1">
    <source>
        <dbReference type="EMBL" id="TGO85394.1"/>
    </source>
</evidence>
<sequence>MSVEGMDVLPTSRQLETVSDGNKFPTHLSATMSTNAKDGFGPSLAEVLPIKAICDCLPQKDVINFRLISNVCAAAGMDRLVENINVIFTRESFEKLLYISKYPRMSKRVLAIHYDPLRMRAIGEDDYNRVLREVELQPGSESLTKKVRGFEARNKICEEQDLMVKSEYSSFVFSQVLPKLSSLKRFTVIECESKQSDHLLLDVKPPPAFCNSMCHDARYHKEASIFLAAAANAGTKLEHLCLEEFNINTLFGASIGDIKNPSSNSNHGLKQLLQATSNLEYLFITENCAITDSTRIDWDEIIVGLTMPCLKSLDFWCMAGSKSSLTEFLRRHARTLRSLTLMFCFLEEPVIDWGEVFGGIKSDLTLRRVRLSYLQCFLPGGHNTFDKAVHLEHIYHGNTFHLLLEDRLMRKNLVAKELPLAPSKPWKNYILYLTTEKQKARARLAELESQDLTWDFKNDEDKQHFEFIGGWG</sequence>
<reference evidence="1 2" key="1">
    <citation type="submission" date="2017-12" db="EMBL/GenBank/DDBJ databases">
        <title>Comparative genomics of Botrytis spp.</title>
        <authorList>
            <person name="Valero-Jimenez C.A."/>
            <person name="Tapia P."/>
            <person name="Veloso J."/>
            <person name="Silva-Moreno E."/>
            <person name="Staats M."/>
            <person name="Valdes J.H."/>
            <person name="Van Kan J.A.L."/>
        </authorList>
    </citation>
    <scope>NUCLEOTIDE SEQUENCE [LARGE SCALE GENOMIC DNA]</scope>
    <source>
        <strain evidence="1 2">MUCL3349</strain>
    </source>
</reference>
<dbReference type="Proteomes" id="UP000297280">
    <property type="component" value="Unassembled WGS sequence"/>
</dbReference>
<dbReference type="STRING" id="87229.A0A4Z1KP02"/>
<name>A0A4Z1KP02_9HELO</name>
<dbReference type="EMBL" id="PQXO01000399">
    <property type="protein sequence ID" value="TGO85394.1"/>
    <property type="molecule type" value="Genomic_DNA"/>
</dbReference>
<comment type="caution">
    <text evidence="1">The sequence shown here is derived from an EMBL/GenBank/DDBJ whole genome shotgun (WGS) entry which is preliminary data.</text>
</comment>
<evidence type="ECO:0000313" key="2">
    <source>
        <dbReference type="Proteomes" id="UP000297280"/>
    </source>
</evidence>
<dbReference type="InterPro" id="IPR032675">
    <property type="entry name" value="LRR_dom_sf"/>
</dbReference>
<keyword evidence="2" id="KW-1185">Reference proteome</keyword>
<proteinExistence type="predicted"/>
<dbReference type="OrthoDB" id="5422579at2759"/>
<gene>
    <name evidence="1" type="ORF">BPOR_0400g00030</name>
</gene>
<protein>
    <submittedName>
        <fullName evidence="1">Uncharacterized protein</fullName>
    </submittedName>
</protein>
<dbReference type="AlphaFoldDB" id="A0A4Z1KP02"/>
<organism evidence="1 2">
    <name type="scientific">Botrytis porri</name>
    <dbReference type="NCBI Taxonomy" id="87229"/>
    <lineage>
        <taxon>Eukaryota</taxon>
        <taxon>Fungi</taxon>
        <taxon>Dikarya</taxon>
        <taxon>Ascomycota</taxon>
        <taxon>Pezizomycotina</taxon>
        <taxon>Leotiomycetes</taxon>
        <taxon>Helotiales</taxon>
        <taxon>Sclerotiniaceae</taxon>
        <taxon>Botrytis</taxon>
    </lineage>
</organism>